<dbReference type="InterPro" id="IPR036915">
    <property type="entry name" value="Cyclin-like_sf"/>
</dbReference>
<dbReference type="Gene3D" id="1.10.472.10">
    <property type="entry name" value="Cyclin-like"/>
    <property type="match status" value="1"/>
</dbReference>
<protein>
    <submittedName>
        <fullName evidence="2">Putative cyclin</fullName>
    </submittedName>
</protein>
<dbReference type="Proteomes" id="UP000265566">
    <property type="component" value="Chromosome 5"/>
</dbReference>
<dbReference type="AlphaFoldDB" id="A0A396HK47"/>
<dbReference type="InterPro" id="IPR004367">
    <property type="entry name" value="Cyclin_C-dom"/>
</dbReference>
<evidence type="ECO:0000313" key="3">
    <source>
        <dbReference type="Proteomes" id="UP000265566"/>
    </source>
</evidence>
<dbReference type="SUPFAM" id="SSF47954">
    <property type="entry name" value="Cyclin-like"/>
    <property type="match status" value="1"/>
</dbReference>
<reference evidence="3" key="1">
    <citation type="journal article" date="2018" name="Nat. Plants">
        <title>Whole-genome landscape of Medicago truncatula symbiotic genes.</title>
        <authorList>
            <person name="Pecrix Y."/>
            <person name="Staton S.E."/>
            <person name="Sallet E."/>
            <person name="Lelandais-Briere C."/>
            <person name="Moreau S."/>
            <person name="Carrere S."/>
            <person name="Blein T."/>
            <person name="Jardinaud M.F."/>
            <person name="Latrasse D."/>
            <person name="Zouine M."/>
            <person name="Zahm M."/>
            <person name="Kreplak J."/>
            <person name="Mayjonade B."/>
            <person name="Satge C."/>
            <person name="Perez M."/>
            <person name="Cauet S."/>
            <person name="Marande W."/>
            <person name="Chantry-Darmon C."/>
            <person name="Lopez-Roques C."/>
            <person name="Bouchez O."/>
            <person name="Berard A."/>
            <person name="Debelle F."/>
            <person name="Munos S."/>
            <person name="Bendahmane A."/>
            <person name="Berges H."/>
            <person name="Niebel A."/>
            <person name="Buitink J."/>
            <person name="Frugier F."/>
            <person name="Benhamed M."/>
            <person name="Crespi M."/>
            <person name="Gouzy J."/>
            <person name="Gamas P."/>
        </authorList>
    </citation>
    <scope>NUCLEOTIDE SEQUENCE [LARGE SCALE GENOMIC DNA]</scope>
    <source>
        <strain evidence="3">cv. Jemalong A17</strain>
    </source>
</reference>
<sequence>MVSVADVFASRCTITITPNWIEKLILQTTYSEEQVKDTARSLVCFYSKVKEFPVIANKYSNIEKGFVAHLKPAKSLYV</sequence>
<accession>A0A396HK47</accession>
<evidence type="ECO:0000259" key="1">
    <source>
        <dbReference type="Pfam" id="PF02984"/>
    </source>
</evidence>
<feature type="domain" description="Cyclin C-terminal" evidence="1">
    <location>
        <begin position="1"/>
        <end position="72"/>
    </location>
</feature>
<evidence type="ECO:0000313" key="2">
    <source>
        <dbReference type="EMBL" id="RHN53709.1"/>
    </source>
</evidence>
<proteinExistence type="predicted"/>
<name>A0A396HK47_MEDTR</name>
<gene>
    <name evidence="2" type="ORF">MtrunA17_Chr5g0398781</name>
</gene>
<comment type="caution">
    <text evidence="2">The sequence shown here is derived from an EMBL/GenBank/DDBJ whole genome shotgun (WGS) entry which is preliminary data.</text>
</comment>
<dbReference type="Gramene" id="rna28646">
    <property type="protein sequence ID" value="RHN53709.1"/>
    <property type="gene ID" value="gene28646"/>
</dbReference>
<dbReference type="Pfam" id="PF02984">
    <property type="entry name" value="Cyclin_C"/>
    <property type="match status" value="1"/>
</dbReference>
<organism evidence="2 3">
    <name type="scientific">Medicago truncatula</name>
    <name type="common">Barrel medic</name>
    <name type="synonym">Medicago tribuloides</name>
    <dbReference type="NCBI Taxonomy" id="3880"/>
    <lineage>
        <taxon>Eukaryota</taxon>
        <taxon>Viridiplantae</taxon>
        <taxon>Streptophyta</taxon>
        <taxon>Embryophyta</taxon>
        <taxon>Tracheophyta</taxon>
        <taxon>Spermatophyta</taxon>
        <taxon>Magnoliopsida</taxon>
        <taxon>eudicotyledons</taxon>
        <taxon>Gunneridae</taxon>
        <taxon>Pentapetalae</taxon>
        <taxon>rosids</taxon>
        <taxon>fabids</taxon>
        <taxon>Fabales</taxon>
        <taxon>Fabaceae</taxon>
        <taxon>Papilionoideae</taxon>
        <taxon>50 kb inversion clade</taxon>
        <taxon>NPAAA clade</taxon>
        <taxon>Hologalegina</taxon>
        <taxon>IRL clade</taxon>
        <taxon>Trifolieae</taxon>
        <taxon>Medicago</taxon>
    </lineage>
</organism>
<dbReference type="EMBL" id="PSQE01000005">
    <property type="protein sequence ID" value="RHN53709.1"/>
    <property type="molecule type" value="Genomic_DNA"/>
</dbReference>